<dbReference type="SUPFAM" id="SSF53098">
    <property type="entry name" value="Ribonuclease H-like"/>
    <property type="match status" value="1"/>
</dbReference>
<organism evidence="2 3">
    <name type="scientific">Pseudochryseolinea flava</name>
    <dbReference type="NCBI Taxonomy" id="2059302"/>
    <lineage>
        <taxon>Bacteria</taxon>
        <taxon>Pseudomonadati</taxon>
        <taxon>Bacteroidota</taxon>
        <taxon>Cytophagia</taxon>
        <taxon>Cytophagales</taxon>
        <taxon>Fulvivirgaceae</taxon>
        <taxon>Pseudochryseolinea</taxon>
    </lineage>
</organism>
<gene>
    <name evidence="2" type="ORF">DQQ10_27720</name>
</gene>
<name>A0A364XUD7_9BACT</name>
<evidence type="ECO:0000313" key="3">
    <source>
        <dbReference type="Proteomes" id="UP000251889"/>
    </source>
</evidence>
<dbReference type="AlphaFoldDB" id="A0A364XUD7"/>
<evidence type="ECO:0000259" key="1">
    <source>
        <dbReference type="PROSITE" id="PS50994"/>
    </source>
</evidence>
<dbReference type="Pfam" id="PF00665">
    <property type="entry name" value="rve"/>
    <property type="match status" value="1"/>
</dbReference>
<protein>
    <recommendedName>
        <fullName evidence="1">Integrase catalytic domain-containing protein</fullName>
    </recommendedName>
</protein>
<sequence length="197" mass="22976">MPLKDASIRQAIESVMGKTKKGRNKIIRLVQKEYSHLSASKIRRVYVKEGFSLFKKPRMRMKNNPSNPIMIPLQRNEEWAIDFMSDVLANGRQFRTFNVIDHYNREGLGILNQLSIPAKKATHFLDRLLEVHGKPKRIRGDNGPEAMSKWFRLWLQKNGIEWSAIPKASPQQNAIIERFNRTYREDVLDANIVFSIE</sequence>
<evidence type="ECO:0000313" key="2">
    <source>
        <dbReference type="EMBL" id="RAV97557.1"/>
    </source>
</evidence>
<dbReference type="PANTHER" id="PTHR47515:SF2">
    <property type="entry name" value="INTEGRASE CORE DOMAIN PROTEIN"/>
    <property type="match status" value="1"/>
</dbReference>
<feature type="domain" description="Integrase catalytic" evidence="1">
    <location>
        <begin position="64"/>
        <end position="197"/>
    </location>
</feature>
<feature type="non-terminal residue" evidence="2">
    <location>
        <position position="197"/>
    </location>
</feature>
<dbReference type="Gene3D" id="3.30.420.10">
    <property type="entry name" value="Ribonuclease H-like superfamily/Ribonuclease H"/>
    <property type="match status" value="1"/>
</dbReference>
<dbReference type="InterPro" id="IPR012337">
    <property type="entry name" value="RNaseH-like_sf"/>
</dbReference>
<proteinExistence type="predicted"/>
<dbReference type="InterPro" id="IPR001584">
    <property type="entry name" value="Integrase_cat-core"/>
</dbReference>
<dbReference type="GO" id="GO:0003676">
    <property type="term" value="F:nucleic acid binding"/>
    <property type="evidence" value="ECO:0007669"/>
    <property type="project" value="InterPro"/>
</dbReference>
<keyword evidence="3" id="KW-1185">Reference proteome</keyword>
<dbReference type="GO" id="GO:0015074">
    <property type="term" value="P:DNA integration"/>
    <property type="evidence" value="ECO:0007669"/>
    <property type="project" value="InterPro"/>
</dbReference>
<reference evidence="2 3" key="1">
    <citation type="submission" date="2018-06" db="EMBL/GenBank/DDBJ databases">
        <title>Chryseolinea flavus sp. nov., a member of the phylum Bacteroidetes isolated from soil.</title>
        <authorList>
            <person name="Li Y."/>
            <person name="Wang J."/>
        </authorList>
    </citation>
    <scope>NUCLEOTIDE SEQUENCE [LARGE SCALE GENOMIC DNA]</scope>
    <source>
        <strain evidence="2 3">SDU1-6</strain>
    </source>
</reference>
<dbReference type="PROSITE" id="PS50994">
    <property type="entry name" value="INTEGRASE"/>
    <property type="match status" value="1"/>
</dbReference>
<dbReference type="PANTHER" id="PTHR47515">
    <property type="entry name" value="LOW CALCIUM RESPONSE LOCUS PROTEIN T"/>
    <property type="match status" value="1"/>
</dbReference>
<dbReference type="EMBL" id="QMFY01000047">
    <property type="protein sequence ID" value="RAV97557.1"/>
    <property type="molecule type" value="Genomic_DNA"/>
</dbReference>
<comment type="caution">
    <text evidence="2">The sequence shown here is derived from an EMBL/GenBank/DDBJ whole genome shotgun (WGS) entry which is preliminary data.</text>
</comment>
<dbReference type="Proteomes" id="UP000251889">
    <property type="component" value="Unassembled WGS sequence"/>
</dbReference>
<dbReference type="InterPro" id="IPR036397">
    <property type="entry name" value="RNaseH_sf"/>
</dbReference>
<accession>A0A364XUD7</accession>